<feature type="domain" description="Peptidase A1" evidence="6">
    <location>
        <begin position="50"/>
        <end position="429"/>
    </location>
</feature>
<dbReference type="InterPro" id="IPR021109">
    <property type="entry name" value="Peptidase_aspartic_dom_sf"/>
</dbReference>
<dbReference type="Pfam" id="PF14543">
    <property type="entry name" value="TAXi_N"/>
    <property type="match status" value="1"/>
</dbReference>
<dbReference type="Pfam" id="PF14541">
    <property type="entry name" value="TAXi_C"/>
    <property type="match status" value="1"/>
</dbReference>
<dbReference type="GO" id="GO:0005576">
    <property type="term" value="C:extracellular region"/>
    <property type="evidence" value="ECO:0007669"/>
    <property type="project" value="UniProtKB-SubCell"/>
</dbReference>
<evidence type="ECO:0000256" key="3">
    <source>
        <dbReference type="ARBA" id="ARBA00022525"/>
    </source>
</evidence>
<evidence type="ECO:0000256" key="1">
    <source>
        <dbReference type="ARBA" id="ARBA00004239"/>
    </source>
</evidence>
<reference evidence="7 8" key="1">
    <citation type="submission" date="2024-01" db="EMBL/GenBank/DDBJ databases">
        <title>Genome assemblies of Stephania.</title>
        <authorList>
            <person name="Yang L."/>
        </authorList>
    </citation>
    <scope>NUCLEOTIDE SEQUENCE [LARGE SCALE GENOMIC DNA]</scope>
    <source>
        <strain evidence="7">YNDBR</strain>
        <tissue evidence="7">Leaf</tissue>
    </source>
</reference>
<comment type="similarity">
    <text evidence="2">Belongs to the peptidase A1 family.</text>
</comment>
<sequence length="449" mass="48687">MSMACFSPSHLIKFLLFTSTLLFTNIEAQTSFRPKALLLQVTKDPSTLQYLTRFTQRTPPKLIDIVVDLGGRYLWVDCDKGYVSSSYRPVFCRSAGCALAGNNGCGQCFSPPRPNCNNNTCVVGPDNTVTYTGTGGEVAFDVVALQSTNGSNPSKAVSVPRFIFGCGATFLLDGLAKGVAGMAGLGRTKISLPWQFSSYFSLPRKFAMCLSSSTNKDFPGIIIFGNSPYYLLPLREDLSKSLIYTPLLDNPISTAPSYPLGEPSAEYFIGVKSIKIGEKTVPLTNTALLSINKTDGYGGTKISTVNPYTVMESSIYKAFIGAYSEATKGMKRARSVAPFGLCYDSKNIGSTRVGPAVPVVDLVLESESVYWRIWGANLMVEVGEDVLCLGIVDGGERSPRFMTSIVIGGHQLENNLLEFDLARSRLGFSSSLLFRQTTCANFNFTSIDN</sequence>
<evidence type="ECO:0000256" key="2">
    <source>
        <dbReference type="ARBA" id="ARBA00007447"/>
    </source>
</evidence>
<evidence type="ECO:0000256" key="5">
    <source>
        <dbReference type="SAM" id="SignalP"/>
    </source>
</evidence>
<proteinExistence type="inferred from homology"/>
<dbReference type="PANTHER" id="PTHR47965:SF103">
    <property type="entry name" value="EUKARYOTIC ASPARTYL PROTEASE FAMILY PROTEIN"/>
    <property type="match status" value="1"/>
</dbReference>
<dbReference type="FunFam" id="2.40.70.10:FF:000041">
    <property type="entry name" value="Basic 7S globulin"/>
    <property type="match status" value="1"/>
</dbReference>
<dbReference type="PANTHER" id="PTHR47965">
    <property type="entry name" value="ASPARTYL PROTEASE-RELATED"/>
    <property type="match status" value="1"/>
</dbReference>
<dbReference type="Proteomes" id="UP001420932">
    <property type="component" value="Unassembled WGS sequence"/>
</dbReference>
<dbReference type="GO" id="GO:0006508">
    <property type="term" value="P:proteolysis"/>
    <property type="evidence" value="ECO:0007669"/>
    <property type="project" value="InterPro"/>
</dbReference>
<dbReference type="AlphaFoldDB" id="A0AAP0HFQ1"/>
<name>A0AAP0HFQ1_9MAGN</name>
<dbReference type="EMBL" id="JBBNAF010000013">
    <property type="protein sequence ID" value="KAK9086683.1"/>
    <property type="molecule type" value="Genomic_DNA"/>
</dbReference>
<keyword evidence="8" id="KW-1185">Reference proteome</keyword>
<dbReference type="GO" id="GO:0004190">
    <property type="term" value="F:aspartic-type endopeptidase activity"/>
    <property type="evidence" value="ECO:0007669"/>
    <property type="project" value="InterPro"/>
</dbReference>
<dbReference type="Gene3D" id="2.40.70.10">
    <property type="entry name" value="Acid Proteases"/>
    <property type="match status" value="2"/>
</dbReference>
<protein>
    <recommendedName>
        <fullName evidence="6">Peptidase A1 domain-containing protein</fullName>
    </recommendedName>
</protein>
<dbReference type="InterPro" id="IPR033868">
    <property type="entry name" value="Xylanase_inhibitor_I-like"/>
</dbReference>
<evidence type="ECO:0000259" key="6">
    <source>
        <dbReference type="PROSITE" id="PS51767"/>
    </source>
</evidence>
<keyword evidence="3" id="KW-0964">Secreted</keyword>
<dbReference type="CDD" id="cd05489">
    <property type="entry name" value="xylanase_inhibitor_I_like"/>
    <property type="match status" value="1"/>
</dbReference>
<evidence type="ECO:0000313" key="7">
    <source>
        <dbReference type="EMBL" id="KAK9086683.1"/>
    </source>
</evidence>
<dbReference type="InterPro" id="IPR032861">
    <property type="entry name" value="TAXi_N"/>
</dbReference>
<comment type="caution">
    <text evidence="7">The sequence shown here is derived from an EMBL/GenBank/DDBJ whole genome shotgun (WGS) entry which is preliminary data.</text>
</comment>
<gene>
    <name evidence="7" type="ORF">Syun_029077</name>
</gene>
<feature type="chain" id="PRO_5042996972" description="Peptidase A1 domain-containing protein" evidence="5">
    <location>
        <begin position="29"/>
        <end position="449"/>
    </location>
</feature>
<feature type="signal peptide" evidence="5">
    <location>
        <begin position="1"/>
        <end position="28"/>
    </location>
</feature>
<accession>A0AAP0HFQ1</accession>
<keyword evidence="4 5" id="KW-0732">Signal</keyword>
<dbReference type="PROSITE" id="PS51767">
    <property type="entry name" value="PEPTIDASE_A1"/>
    <property type="match status" value="1"/>
</dbReference>
<evidence type="ECO:0000313" key="8">
    <source>
        <dbReference type="Proteomes" id="UP001420932"/>
    </source>
</evidence>
<dbReference type="FunFam" id="2.40.70.10:FF:000045">
    <property type="entry name" value="Basic 7S globulin"/>
    <property type="match status" value="1"/>
</dbReference>
<dbReference type="InterPro" id="IPR001461">
    <property type="entry name" value="Aspartic_peptidase_A1"/>
</dbReference>
<evidence type="ECO:0000256" key="4">
    <source>
        <dbReference type="ARBA" id="ARBA00022729"/>
    </source>
</evidence>
<dbReference type="InterPro" id="IPR033121">
    <property type="entry name" value="PEPTIDASE_A1"/>
</dbReference>
<comment type="subcellular location">
    <subcellularLocation>
        <location evidence="1">Secreted</location>
        <location evidence="1">Extracellular space</location>
    </subcellularLocation>
</comment>
<dbReference type="InterPro" id="IPR032799">
    <property type="entry name" value="TAXi_C"/>
</dbReference>
<dbReference type="SUPFAM" id="SSF50630">
    <property type="entry name" value="Acid proteases"/>
    <property type="match status" value="1"/>
</dbReference>
<organism evidence="7 8">
    <name type="scientific">Stephania yunnanensis</name>
    <dbReference type="NCBI Taxonomy" id="152371"/>
    <lineage>
        <taxon>Eukaryota</taxon>
        <taxon>Viridiplantae</taxon>
        <taxon>Streptophyta</taxon>
        <taxon>Embryophyta</taxon>
        <taxon>Tracheophyta</taxon>
        <taxon>Spermatophyta</taxon>
        <taxon>Magnoliopsida</taxon>
        <taxon>Ranunculales</taxon>
        <taxon>Menispermaceae</taxon>
        <taxon>Menispermoideae</taxon>
        <taxon>Cissampelideae</taxon>
        <taxon>Stephania</taxon>
    </lineage>
</organism>